<accession>A0A6A6ESY9</accession>
<dbReference type="EMBL" id="ML994612">
    <property type="protein sequence ID" value="KAF2193899.1"/>
    <property type="molecule type" value="Genomic_DNA"/>
</dbReference>
<name>A0A6A6ESY9_9PEZI</name>
<keyword evidence="2" id="KW-1185">Reference proteome</keyword>
<sequence length="155" mass="17789">MDWSEVQAALFVDEDDTGTLFVRNVLELLPKSTTRMFPALQVYSLSNVSFKSAAKEMAYAFDFGLLYSLKLRFCFGWERFLLRGSCLSRPTRLKLLEIQSTIHYEVQAEDSISEFLGSFHGLEQLAISTGSLAWTLDIWRVVLYYKSTLKAFAHH</sequence>
<dbReference type="AlphaFoldDB" id="A0A6A6ESY9"/>
<evidence type="ECO:0000313" key="1">
    <source>
        <dbReference type="EMBL" id="KAF2193899.1"/>
    </source>
</evidence>
<dbReference type="Proteomes" id="UP000800200">
    <property type="component" value="Unassembled WGS sequence"/>
</dbReference>
<proteinExistence type="predicted"/>
<dbReference type="OrthoDB" id="3785457at2759"/>
<organism evidence="1 2">
    <name type="scientific">Zopfia rhizophila CBS 207.26</name>
    <dbReference type="NCBI Taxonomy" id="1314779"/>
    <lineage>
        <taxon>Eukaryota</taxon>
        <taxon>Fungi</taxon>
        <taxon>Dikarya</taxon>
        <taxon>Ascomycota</taxon>
        <taxon>Pezizomycotina</taxon>
        <taxon>Dothideomycetes</taxon>
        <taxon>Dothideomycetes incertae sedis</taxon>
        <taxon>Zopfiaceae</taxon>
        <taxon>Zopfia</taxon>
    </lineage>
</organism>
<protein>
    <submittedName>
        <fullName evidence="1">Uncharacterized protein</fullName>
    </submittedName>
</protein>
<evidence type="ECO:0000313" key="2">
    <source>
        <dbReference type="Proteomes" id="UP000800200"/>
    </source>
</evidence>
<gene>
    <name evidence="1" type="ORF">K469DRAFT_782205</name>
</gene>
<reference evidence="1" key="1">
    <citation type="journal article" date="2020" name="Stud. Mycol.">
        <title>101 Dothideomycetes genomes: a test case for predicting lifestyles and emergence of pathogens.</title>
        <authorList>
            <person name="Haridas S."/>
            <person name="Albert R."/>
            <person name="Binder M."/>
            <person name="Bloem J."/>
            <person name="Labutti K."/>
            <person name="Salamov A."/>
            <person name="Andreopoulos B."/>
            <person name="Baker S."/>
            <person name="Barry K."/>
            <person name="Bills G."/>
            <person name="Bluhm B."/>
            <person name="Cannon C."/>
            <person name="Castanera R."/>
            <person name="Culley D."/>
            <person name="Daum C."/>
            <person name="Ezra D."/>
            <person name="Gonzalez J."/>
            <person name="Henrissat B."/>
            <person name="Kuo A."/>
            <person name="Liang C."/>
            <person name="Lipzen A."/>
            <person name="Lutzoni F."/>
            <person name="Magnuson J."/>
            <person name="Mondo S."/>
            <person name="Nolan M."/>
            <person name="Ohm R."/>
            <person name="Pangilinan J."/>
            <person name="Park H.-J."/>
            <person name="Ramirez L."/>
            <person name="Alfaro M."/>
            <person name="Sun H."/>
            <person name="Tritt A."/>
            <person name="Yoshinaga Y."/>
            <person name="Zwiers L.-H."/>
            <person name="Turgeon B."/>
            <person name="Goodwin S."/>
            <person name="Spatafora J."/>
            <person name="Crous P."/>
            <person name="Grigoriev I."/>
        </authorList>
    </citation>
    <scope>NUCLEOTIDE SEQUENCE</scope>
    <source>
        <strain evidence="1">CBS 207.26</strain>
    </source>
</reference>